<dbReference type="PROSITE" id="PS50932">
    <property type="entry name" value="HTH_LACI_2"/>
    <property type="match status" value="1"/>
</dbReference>
<keyword evidence="6" id="KW-1185">Reference proteome</keyword>
<dbReference type="Gene3D" id="3.40.50.2300">
    <property type="match status" value="2"/>
</dbReference>
<dbReference type="CDD" id="cd06279">
    <property type="entry name" value="PBP1_LacI-like"/>
    <property type="match status" value="1"/>
</dbReference>
<evidence type="ECO:0000259" key="4">
    <source>
        <dbReference type="PROSITE" id="PS50932"/>
    </source>
</evidence>
<keyword evidence="1" id="KW-0805">Transcription regulation</keyword>
<dbReference type="GO" id="GO:0003700">
    <property type="term" value="F:DNA-binding transcription factor activity"/>
    <property type="evidence" value="ECO:0007669"/>
    <property type="project" value="TreeGrafter"/>
</dbReference>
<sequence>MNSNKKVTTKSIASALGISHTTVSNAWNNPDKLSDELRKQILEYAASCGFQGPDRLGRALRTGKSDTIGVIFNDSMSYVFIDNHDLSLMKGIATQCENHDVNLVLIPLKNSQNVKVKRLNTLVDGYILNATHNSDEVIQQALAKNIPVVTIDFSLPDYSSVSINNKKAMSEICEYLLKKGHRKFGIISFPSTKSAAGLRSLEQAITGDNNLMLTRVNACRETLAAHAINLSDCWLYETLHDETHGAQAAQILLNEHPDMSAIICLSDRFAAGAVNYCVENNISVPQQVAITGFDDIPVNSSGIRLTTISQHAEDKGKTAVKLLLEENNKIHYELDYQFIEGEST</sequence>
<dbReference type="PANTHER" id="PTHR30146">
    <property type="entry name" value="LACI-RELATED TRANSCRIPTIONAL REPRESSOR"/>
    <property type="match status" value="1"/>
</dbReference>
<protein>
    <submittedName>
        <fullName evidence="5">LacI family transcriptional regulator</fullName>
    </submittedName>
</protein>
<accession>A0A3A5JQJ0</accession>
<dbReference type="OrthoDB" id="5171752at2"/>
<keyword evidence="3" id="KW-0804">Transcription</keyword>
<name>A0A3A5JQJ0_9ENTR</name>
<dbReference type="EMBL" id="QZWH01000033">
    <property type="protein sequence ID" value="RJT20942.1"/>
    <property type="molecule type" value="Genomic_DNA"/>
</dbReference>
<dbReference type="InterPro" id="IPR010982">
    <property type="entry name" value="Lambda_DNA-bd_dom_sf"/>
</dbReference>
<keyword evidence="2" id="KW-0238">DNA-binding</keyword>
<dbReference type="Pfam" id="PF00532">
    <property type="entry name" value="Peripla_BP_1"/>
    <property type="match status" value="1"/>
</dbReference>
<evidence type="ECO:0000313" key="5">
    <source>
        <dbReference type="EMBL" id="RJT20942.1"/>
    </source>
</evidence>
<dbReference type="InterPro" id="IPR000843">
    <property type="entry name" value="HTH_LacI"/>
</dbReference>
<dbReference type="RefSeq" id="WP_120065486.1">
    <property type="nucleotide sequence ID" value="NZ_QZWH01000033.1"/>
</dbReference>
<feature type="domain" description="HTH lacI-type" evidence="4">
    <location>
        <begin position="7"/>
        <end position="62"/>
    </location>
</feature>
<dbReference type="InterPro" id="IPR001761">
    <property type="entry name" value="Peripla_BP/Lac1_sug-bd_dom"/>
</dbReference>
<dbReference type="SUPFAM" id="SSF47413">
    <property type="entry name" value="lambda repressor-like DNA-binding domains"/>
    <property type="match status" value="1"/>
</dbReference>
<evidence type="ECO:0000313" key="6">
    <source>
        <dbReference type="Proteomes" id="UP000276295"/>
    </source>
</evidence>
<dbReference type="PANTHER" id="PTHR30146:SF138">
    <property type="entry name" value="TRANSCRIPTIONAL REGULATORY PROTEIN"/>
    <property type="match status" value="1"/>
</dbReference>
<dbReference type="GO" id="GO:0000976">
    <property type="term" value="F:transcription cis-regulatory region binding"/>
    <property type="evidence" value="ECO:0007669"/>
    <property type="project" value="TreeGrafter"/>
</dbReference>
<proteinExistence type="predicted"/>
<dbReference type="AlphaFoldDB" id="A0A3A5JQJ0"/>
<organism evidence="5 6">
    <name type="scientific">Buttiauxella izardii</name>
    <dbReference type="NCBI Taxonomy" id="82991"/>
    <lineage>
        <taxon>Bacteria</taxon>
        <taxon>Pseudomonadati</taxon>
        <taxon>Pseudomonadota</taxon>
        <taxon>Gammaproteobacteria</taxon>
        <taxon>Enterobacterales</taxon>
        <taxon>Enterobacteriaceae</taxon>
        <taxon>Buttiauxella</taxon>
    </lineage>
</organism>
<reference evidence="5 6" key="1">
    <citation type="submission" date="2018-09" db="EMBL/GenBank/DDBJ databases">
        <title>Draft genome sequence of Buttiauxella izardii CCUG 35510T.</title>
        <authorList>
            <person name="Salva-Serra F."/>
            <person name="Marathe N."/>
            <person name="Moore E."/>
            <person name="Stadler-Svensson L."/>
            <person name="Engstrom-Jakobsson H."/>
        </authorList>
    </citation>
    <scope>NUCLEOTIDE SEQUENCE [LARGE SCALE GENOMIC DNA]</scope>
    <source>
        <strain evidence="5 6">CCUG 35510</strain>
    </source>
</reference>
<dbReference type="InterPro" id="IPR028082">
    <property type="entry name" value="Peripla_BP_I"/>
</dbReference>
<dbReference type="Proteomes" id="UP000276295">
    <property type="component" value="Unassembled WGS sequence"/>
</dbReference>
<dbReference type="SMART" id="SM00354">
    <property type="entry name" value="HTH_LACI"/>
    <property type="match status" value="1"/>
</dbReference>
<gene>
    <name evidence="5" type="ORF">D6029_14830</name>
</gene>
<comment type="caution">
    <text evidence="5">The sequence shown here is derived from an EMBL/GenBank/DDBJ whole genome shotgun (WGS) entry which is preliminary data.</text>
</comment>
<dbReference type="Gene3D" id="1.10.260.40">
    <property type="entry name" value="lambda repressor-like DNA-binding domains"/>
    <property type="match status" value="1"/>
</dbReference>
<evidence type="ECO:0000256" key="3">
    <source>
        <dbReference type="ARBA" id="ARBA00023163"/>
    </source>
</evidence>
<dbReference type="SUPFAM" id="SSF53822">
    <property type="entry name" value="Periplasmic binding protein-like I"/>
    <property type="match status" value="1"/>
</dbReference>
<evidence type="ECO:0000256" key="1">
    <source>
        <dbReference type="ARBA" id="ARBA00023015"/>
    </source>
</evidence>
<evidence type="ECO:0000256" key="2">
    <source>
        <dbReference type="ARBA" id="ARBA00023125"/>
    </source>
</evidence>